<protein>
    <recommendedName>
        <fullName evidence="9">Tyrosine recombinase XerC</fullName>
    </recommendedName>
</protein>
<comment type="caution">
    <text evidence="12">The sequence shown here is derived from an EMBL/GenBank/DDBJ whole genome shotgun (WGS) entry which is preliminary data.</text>
</comment>
<dbReference type="GO" id="GO:0009037">
    <property type="term" value="F:tyrosine-based site-specific recombinase activity"/>
    <property type="evidence" value="ECO:0007669"/>
    <property type="project" value="UniProtKB-UniRule"/>
</dbReference>
<dbReference type="InterPro" id="IPR002104">
    <property type="entry name" value="Integrase_catalytic"/>
</dbReference>
<dbReference type="InterPro" id="IPR004107">
    <property type="entry name" value="Integrase_SAM-like_N"/>
</dbReference>
<organism evidence="12 13">
    <name type="scientific">Puia dinghuensis</name>
    <dbReference type="NCBI Taxonomy" id="1792502"/>
    <lineage>
        <taxon>Bacteria</taxon>
        <taxon>Pseudomonadati</taxon>
        <taxon>Bacteroidota</taxon>
        <taxon>Chitinophagia</taxon>
        <taxon>Chitinophagales</taxon>
        <taxon>Chitinophagaceae</taxon>
        <taxon>Puia</taxon>
    </lineage>
</organism>
<dbReference type="GO" id="GO:0005737">
    <property type="term" value="C:cytoplasm"/>
    <property type="evidence" value="ECO:0007669"/>
    <property type="project" value="UniProtKB-SubCell"/>
</dbReference>
<feature type="domain" description="Tyr recombinase" evidence="10">
    <location>
        <begin position="107"/>
        <end position="290"/>
    </location>
</feature>
<evidence type="ECO:0000256" key="2">
    <source>
        <dbReference type="ARBA" id="ARBA00022490"/>
    </source>
</evidence>
<comment type="subunit">
    <text evidence="9">Forms a cyclic heterotetrameric complex composed of two molecules of XerC and two molecules of XerD.</text>
</comment>
<keyword evidence="8 9" id="KW-0131">Cell cycle</keyword>
<evidence type="ECO:0000256" key="4">
    <source>
        <dbReference type="ARBA" id="ARBA00022829"/>
    </source>
</evidence>
<dbReference type="Gene3D" id="1.10.150.130">
    <property type="match status" value="1"/>
</dbReference>
<dbReference type="PANTHER" id="PTHR30349:SF77">
    <property type="entry name" value="TYROSINE RECOMBINASE XERC"/>
    <property type="match status" value="1"/>
</dbReference>
<dbReference type="RefSeq" id="WP_188935853.1">
    <property type="nucleotide sequence ID" value="NZ_BMJC01000005.1"/>
</dbReference>
<feature type="active site" description="O-(3'-phospho-DNA)-tyrosine intermediate" evidence="9">
    <location>
        <position position="277"/>
    </location>
</feature>
<comment type="function">
    <text evidence="9">Site-specific tyrosine recombinase, which acts by catalyzing the cutting and rejoining of the recombining DNA molecules. The XerC-XerD complex is essential to convert dimers of the bacterial chromosome into monomers to permit their segregation at cell division. It also contributes to the segregational stability of plasmids.</text>
</comment>
<evidence type="ECO:0000256" key="5">
    <source>
        <dbReference type="ARBA" id="ARBA00022908"/>
    </source>
</evidence>
<dbReference type="PANTHER" id="PTHR30349">
    <property type="entry name" value="PHAGE INTEGRASE-RELATED"/>
    <property type="match status" value="1"/>
</dbReference>
<dbReference type="EMBL" id="BMJC01000005">
    <property type="protein sequence ID" value="GGB15346.1"/>
    <property type="molecule type" value="Genomic_DNA"/>
</dbReference>
<dbReference type="Pfam" id="PF02899">
    <property type="entry name" value="Phage_int_SAM_1"/>
    <property type="match status" value="1"/>
</dbReference>
<dbReference type="PROSITE" id="PS51898">
    <property type="entry name" value="TYR_RECOMBINASE"/>
    <property type="match status" value="1"/>
</dbReference>
<dbReference type="GO" id="GO:0051301">
    <property type="term" value="P:cell division"/>
    <property type="evidence" value="ECO:0007669"/>
    <property type="project" value="UniProtKB-KW"/>
</dbReference>
<proteinExistence type="inferred from homology"/>
<dbReference type="GO" id="GO:0003677">
    <property type="term" value="F:DNA binding"/>
    <property type="evidence" value="ECO:0007669"/>
    <property type="project" value="UniProtKB-UniRule"/>
</dbReference>
<evidence type="ECO:0000256" key="6">
    <source>
        <dbReference type="ARBA" id="ARBA00023125"/>
    </source>
</evidence>
<evidence type="ECO:0000256" key="1">
    <source>
        <dbReference type="ARBA" id="ARBA00004496"/>
    </source>
</evidence>
<evidence type="ECO:0000313" key="12">
    <source>
        <dbReference type="EMBL" id="GGB15346.1"/>
    </source>
</evidence>
<keyword evidence="2 9" id="KW-0963">Cytoplasm</keyword>
<feature type="active site" evidence="9">
    <location>
        <position position="268"/>
    </location>
</feature>
<accession>A0A8J2UGW1</accession>
<feature type="active site" evidence="9">
    <location>
        <position position="245"/>
    </location>
</feature>
<dbReference type="InterPro" id="IPR044068">
    <property type="entry name" value="CB"/>
</dbReference>
<feature type="active site" evidence="9">
    <location>
        <position position="242"/>
    </location>
</feature>
<feature type="active site" evidence="9">
    <location>
        <position position="172"/>
    </location>
</feature>
<evidence type="ECO:0000256" key="3">
    <source>
        <dbReference type="ARBA" id="ARBA00022618"/>
    </source>
</evidence>
<feature type="active site" evidence="9">
    <location>
        <position position="148"/>
    </location>
</feature>
<dbReference type="PROSITE" id="PS51900">
    <property type="entry name" value="CB"/>
    <property type="match status" value="1"/>
</dbReference>
<dbReference type="GO" id="GO:0006313">
    <property type="term" value="P:DNA transposition"/>
    <property type="evidence" value="ECO:0007669"/>
    <property type="project" value="UniProtKB-UniRule"/>
</dbReference>
<dbReference type="Pfam" id="PF00589">
    <property type="entry name" value="Phage_integrase"/>
    <property type="match status" value="1"/>
</dbReference>
<dbReference type="AlphaFoldDB" id="A0A8J2UGW1"/>
<dbReference type="GO" id="GO:0007059">
    <property type="term" value="P:chromosome segregation"/>
    <property type="evidence" value="ECO:0007669"/>
    <property type="project" value="UniProtKB-UniRule"/>
</dbReference>
<dbReference type="Proteomes" id="UP000607559">
    <property type="component" value="Unassembled WGS sequence"/>
</dbReference>
<keyword evidence="3 9" id="KW-0132">Cell division</keyword>
<dbReference type="InterPro" id="IPR023009">
    <property type="entry name" value="Tyrosine_recombinase_XerC/XerD"/>
</dbReference>
<dbReference type="SUPFAM" id="SSF56349">
    <property type="entry name" value="DNA breaking-rejoining enzymes"/>
    <property type="match status" value="1"/>
</dbReference>
<reference evidence="12" key="1">
    <citation type="journal article" date="2014" name="Int. J. Syst. Evol. Microbiol.">
        <title>Complete genome sequence of Corynebacterium casei LMG S-19264T (=DSM 44701T), isolated from a smear-ripened cheese.</title>
        <authorList>
            <consortium name="US DOE Joint Genome Institute (JGI-PGF)"/>
            <person name="Walter F."/>
            <person name="Albersmeier A."/>
            <person name="Kalinowski J."/>
            <person name="Ruckert C."/>
        </authorList>
    </citation>
    <scope>NUCLEOTIDE SEQUENCE</scope>
    <source>
        <strain evidence="12">CGMCC 1.15448</strain>
    </source>
</reference>
<keyword evidence="13" id="KW-1185">Reference proteome</keyword>
<keyword evidence="4 9" id="KW-0159">Chromosome partition</keyword>
<sequence length="296" mass="33758">MEAIISPFIDYLKFEKRYSAHTIRSYRDDLEGFFVFLRDEFGEMGLREITPAVVRTWLAALKDGGLSSRSVNRKISSLRSFYKYQLRVGAVEVSPMGAIVGPRQNKRLPVFVEEGDIAQLFAGIQFPDDWEGWTDRLLLAILYHTGMRLSELVNLRERQADTGNRTIKVLGKGNKERVIPVSPVLMAMIEEYKHLKRVELEAPDVEFLLVGRKGKKLYAKYVYRVVHAYLAQVTTIDQKSPHVLRHTFATHLMNAGAELNSVKELLGHASLAATQVYTHNTIEKLKDIYKKAHPKA</sequence>
<evidence type="ECO:0000256" key="9">
    <source>
        <dbReference type="HAMAP-Rule" id="MF_01808"/>
    </source>
</evidence>
<evidence type="ECO:0000259" key="11">
    <source>
        <dbReference type="PROSITE" id="PS51900"/>
    </source>
</evidence>
<evidence type="ECO:0000256" key="7">
    <source>
        <dbReference type="ARBA" id="ARBA00023172"/>
    </source>
</evidence>
<evidence type="ECO:0000256" key="8">
    <source>
        <dbReference type="ARBA" id="ARBA00023306"/>
    </source>
</evidence>
<keyword evidence="7 9" id="KW-0233">DNA recombination</keyword>
<keyword evidence="6 9" id="KW-0238">DNA-binding</keyword>
<feature type="domain" description="Core-binding (CB)" evidence="11">
    <location>
        <begin position="1"/>
        <end position="86"/>
    </location>
</feature>
<evidence type="ECO:0000259" key="10">
    <source>
        <dbReference type="PROSITE" id="PS51898"/>
    </source>
</evidence>
<comment type="similarity">
    <text evidence="9">Belongs to the 'phage' integrase family. XerC subfamily.</text>
</comment>
<keyword evidence="5 9" id="KW-0229">DNA integration</keyword>
<dbReference type="Gene3D" id="1.10.443.10">
    <property type="entry name" value="Intergrase catalytic core"/>
    <property type="match status" value="1"/>
</dbReference>
<dbReference type="InterPro" id="IPR010998">
    <property type="entry name" value="Integrase_recombinase_N"/>
</dbReference>
<name>A0A8J2UGW1_9BACT</name>
<dbReference type="InterPro" id="IPR013762">
    <property type="entry name" value="Integrase-like_cat_sf"/>
</dbReference>
<reference evidence="12" key="2">
    <citation type="submission" date="2020-09" db="EMBL/GenBank/DDBJ databases">
        <authorList>
            <person name="Sun Q."/>
            <person name="Zhou Y."/>
        </authorList>
    </citation>
    <scope>NUCLEOTIDE SEQUENCE</scope>
    <source>
        <strain evidence="12">CGMCC 1.15448</strain>
    </source>
</reference>
<evidence type="ECO:0000313" key="13">
    <source>
        <dbReference type="Proteomes" id="UP000607559"/>
    </source>
</evidence>
<dbReference type="InterPro" id="IPR050090">
    <property type="entry name" value="Tyrosine_recombinase_XerCD"/>
</dbReference>
<comment type="subcellular location">
    <subcellularLocation>
        <location evidence="1 9">Cytoplasm</location>
    </subcellularLocation>
</comment>
<gene>
    <name evidence="9 12" type="primary">xerC</name>
    <name evidence="12" type="ORF">GCM10011511_43880</name>
</gene>
<dbReference type="HAMAP" id="MF_01808">
    <property type="entry name" value="Recomb_XerC_XerD"/>
    <property type="match status" value="1"/>
</dbReference>
<dbReference type="InterPro" id="IPR011010">
    <property type="entry name" value="DNA_brk_join_enz"/>
</dbReference>